<gene>
    <name evidence="5" type="ORF">Fot_05754</name>
</gene>
<evidence type="ECO:0000313" key="6">
    <source>
        <dbReference type="Proteomes" id="UP001604277"/>
    </source>
</evidence>
<evidence type="ECO:0000259" key="4">
    <source>
        <dbReference type="Pfam" id="PF00326"/>
    </source>
</evidence>
<evidence type="ECO:0000256" key="2">
    <source>
        <dbReference type="ARBA" id="ARBA00045448"/>
    </source>
</evidence>
<dbReference type="Pfam" id="PF00326">
    <property type="entry name" value="Peptidase_S9"/>
    <property type="match status" value="1"/>
</dbReference>
<dbReference type="InterPro" id="IPR002470">
    <property type="entry name" value="Peptidase_S9A"/>
</dbReference>
<protein>
    <recommendedName>
        <fullName evidence="3">Prolyl endopeptidase</fullName>
        <ecNumber evidence="3">3.4.21.-</ecNumber>
    </recommendedName>
</protein>
<dbReference type="Proteomes" id="UP001604277">
    <property type="component" value="Unassembled WGS sequence"/>
</dbReference>
<dbReference type="AlphaFoldDB" id="A0ABD1WR12"/>
<evidence type="ECO:0000313" key="5">
    <source>
        <dbReference type="EMBL" id="KAL2552135.1"/>
    </source>
</evidence>
<dbReference type="Gene3D" id="2.130.10.120">
    <property type="entry name" value="Prolyl oligopeptidase, N-terminal domain"/>
    <property type="match status" value="1"/>
</dbReference>
<evidence type="ECO:0000256" key="1">
    <source>
        <dbReference type="ARBA" id="ARBA00005228"/>
    </source>
</evidence>
<keyword evidence="3" id="KW-0645">Protease</keyword>
<comment type="caution">
    <text evidence="5">The sequence shown here is derived from an EMBL/GenBank/DDBJ whole genome shotgun (WGS) entry which is preliminary data.</text>
</comment>
<keyword evidence="6" id="KW-1185">Reference proteome</keyword>
<dbReference type="GO" id="GO:0004252">
    <property type="term" value="F:serine-type endopeptidase activity"/>
    <property type="evidence" value="ECO:0007669"/>
    <property type="project" value="UniProtKB-UniRule"/>
</dbReference>
<dbReference type="InterPro" id="IPR029058">
    <property type="entry name" value="AB_hydrolase_fold"/>
</dbReference>
<dbReference type="EC" id="3.4.21.-" evidence="3"/>
<evidence type="ECO:0000256" key="3">
    <source>
        <dbReference type="RuleBase" id="RU368024"/>
    </source>
</evidence>
<comment type="function">
    <text evidence="2">Serine peptidase whose precise substrate specificity remains unclear. Does not cleave peptides after a arginine or lysine residue. Regulates trans-Golgi network morphology and sorting by regulating the membrane binding of the AP-1 complex. May play a role in the regulation of synaptic vesicle exocytosis.</text>
</comment>
<organism evidence="5 6">
    <name type="scientific">Forsythia ovata</name>
    <dbReference type="NCBI Taxonomy" id="205694"/>
    <lineage>
        <taxon>Eukaryota</taxon>
        <taxon>Viridiplantae</taxon>
        <taxon>Streptophyta</taxon>
        <taxon>Embryophyta</taxon>
        <taxon>Tracheophyta</taxon>
        <taxon>Spermatophyta</taxon>
        <taxon>Magnoliopsida</taxon>
        <taxon>eudicotyledons</taxon>
        <taxon>Gunneridae</taxon>
        <taxon>Pentapetalae</taxon>
        <taxon>asterids</taxon>
        <taxon>lamiids</taxon>
        <taxon>Lamiales</taxon>
        <taxon>Oleaceae</taxon>
        <taxon>Forsythieae</taxon>
        <taxon>Forsythia</taxon>
    </lineage>
</organism>
<sequence length="269" mass="30177">MRFTVASPLMPDAIVDYDLSNGKWNIIQQQNLLHERTLVLYGSASSVNISKDFSSSNAKDDHSWNDLSEYFACEYYDVSSHDGVLVPLTIIYSRHRKKGSQSPGLLHGLGAYGEILDKRWRSELKSLLDRGWVIAYADVRGGGVGGRKWHYDGRRTEKLNSVRDFVSCAKFLIEEEIVQERKLAGWGYSAGGLLVASAINSCPDLFRAAFLNVPFLDPSSTLVHPILPLTPADYEGYPGDVEDFQAIRQYSPTIIFQKTLYPARMKSFA</sequence>
<dbReference type="PANTHER" id="PTHR11757:SF19">
    <property type="entry name" value="PROLYL ENDOPEPTIDASE-LIKE"/>
    <property type="match status" value="1"/>
</dbReference>
<keyword evidence="3" id="KW-0378">Hydrolase</keyword>
<accession>A0ABD1WR12</accession>
<reference evidence="6" key="1">
    <citation type="submission" date="2024-07" db="EMBL/GenBank/DDBJ databases">
        <title>Two chromosome-level genome assemblies of Korean endemic species Abeliophyllum distichum and Forsythia ovata (Oleaceae).</title>
        <authorList>
            <person name="Jang H."/>
        </authorList>
    </citation>
    <scope>NUCLEOTIDE SEQUENCE [LARGE SCALE GENOMIC DNA]</scope>
</reference>
<dbReference type="EMBL" id="JBFOLJ010000002">
    <property type="protein sequence ID" value="KAL2552135.1"/>
    <property type="molecule type" value="Genomic_DNA"/>
</dbReference>
<dbReference type="InterPro" id="IPR001375">
    <property type="entry name" value="Peptidase_S9_cat"/>
</dbReference>
<dbReference type="PRINTS" id="PR00862">
    <property type="entry name" value="PROLIGOPTASE"/>
</dbReference>
<dbReference type="PANTHER" id="PTHR11757">
    <property type="entry name" value="PROTEASE FAMILY S9A OLIGOPEPTIDASE"/>
    <property type="match status" value="1"/>
</dbReference>
<feature type="domain" description="Peptidase S9 prolyl oligopeptidase catalytic" evidence="4">
    <location>
        <begin position="122"/>
        <end position="253"/>
    </location>
</feature>
<dbReference type="GO" id="GO:0006508">
    <property type="term" value="P:proteolysis"/>
    <property type="evidence" value="ECO:0007669"/>
    <property type="project" value="UniProtKB-KW"/>
</dbReference>
<name>A0ABD1WR12_9LAMI</name>
<proteinExistence type="inferred from homology"/>
<dbReference type="Gene3D" id="3.40.50.1820">
    <property type="entry name" value="alpha/beta hydrolase"/>
    <property type="match status" value="1"/>
</dbReference>
<dbReference type="SUPFAM" id="SSF53474">
    <property type="entry name" value="alpha/beta-Hydrolases"/>
    <property type="match status" value="1"/>
</dbReference>
<dbReference type="InterPro" id="IPR051543">
    <property type="entry name" value="Serine_Peptidase_S9A"/>
</dbReference>
<keyword evidence="3" id="KW-0720">Serine protease</keyword>
<comment type="similarity">
    <text evidence="1 3">Belongs to the peptidase S9A family.</text>
</comment>